<evidence type="ECO:0000313" key="2">
    <source>
        <dbReference type="EMBL" id="OBR83517.1"/>
    </source>
</evidence>
<feature type="region of interest" description="Disordered" evidence="1">
    <location>
        <begin position="1"/>
        <end position="43"/>
    </location>
</feature>
<dbReference type="KEGG" id="kdj:28969496"/>
<protein>
    <submittedName>
        <fullName evidence="2">Uncharacterized protein</fullName>
    </submittedName>
</protein>
<feature type="compositionally biased region" description="Low complexity" evidence="1">
    <location>
        <begin position="178"/>
        <end position="194"/>
    </location>
</feature>
<organism evidence="2">
    <name type="scientific">Kwoniella dejecticola CBS 10117</name>
    <dbReference type="NCBI Taxonomy" id="1296121"/>
    <lineage>
        <taxon>Eukaryota</taxon>
        <taxon>Fungi</taxon>
        <taxon>Dikarya</taxon>
        <taxon>Basidiomycota</taxon>
        <taxon>Agaricomycotina</taxon>
        <taxon>Tremellomycetes</taxon>
        <taxon>Tremellales</taxon>
        <taxon>Cryptococcaceae</taxon>
        <taxon>Kwoniella</taxon>
    </lineage>
</organism>
<keyword evidence="4" id="KW-1185">Reference proteome</keyword>
<feature type="compositionally biased region" description="Basic and acidic residues" evidence="1">
    <location>
        <begin position="409"/>
        <end position="424"/>
    </location>
</feature>
<dbReference type="EMBL" id="CP144536">
    <property type="protein sequence ID" value="WWC63175.1"/>
    <property type="molecule type" value="Genomic_DNA"/>
</dbReference>
<dbReference type="Proteomes" id="UP000078595">
    <property type="component" value="Chromosome 7"/>
</dbReference>
<reference evidence="3" key="2">
    <citation type="submission" date="2013-07" db="EMBL/GenBank/DDBJ databases">
        <authorList>
            <consortium name="The Broad Institute Genome Sequencing Platform"/>
            <person name="Cuomo C."/>
            <person name="Litvintseva A."/>
            <person name="Chen Y."/>
            <person name="Heitman J."/>
            <person name="Sun S."/>
            <person name="Springer D."/>
            <person name="Dromer F."/>
            <person name="Young S.K."/>
            <person name="Zeng Q."/>
            <person name="Gargeya S."/>
            <person name="Fitzgerald M."/>
            <person name="Abouelleil A."/>
            <person name="Alvarado L."/>
            <person name="Berlin A.M."/>
            <person name="Chapman S.B."/>
            <person name="Dewar J."/>
            <person name="Goldberg J."/>
            <person name="Griggs A."/>
            <person name="Gujja S."/>
            <person name="Hansen M."/>
            <person name="Howarth C."/>
            <person name="Imamovic A."/>
            <person name="Larimer J."/>
            <person name="McCowan C."/>
            <person name="Murphy C."/>
            <person name="Pearson M."/>
            <person name="Priest M."/>
            <person name="Roberts A."/>
            <person name="Saif S."/>
            <person name="Shea T."/>
            <person name="Sykes S."/>
            <person name="Wortman J."/>
            <person name="Nusbaum C."/>
            <person name="Birren B."/>
        </authorList>
    </citation>
    <scope>NUCLEOTIDE SEQUENCE</scope>
    <source>
        <strain evidence="3">CBS 10117</strain>
    </source>
</reference>
<dbReference type="RefSeq" id="XP_018261359.1">
    <property type="nucleotide sequence ID" value="XM_018409087.1"/>
</dbReference>
<feature type="compositionally biased region" description="Basic and acidic residues" evidence="1">
    <location>
        <begin position="168"/>
        <end position="177"/>
    </location>
</feature>
<reference evidence="2" key="1">
    <citation type="submission" date="2013-07" db="EMBL/GenBank/DDBJ databases">
        <title>The Genome Sequence of Cryptococcus dejecticola CBS10117.</title>
        <authorList>
            <consortium name="The Broad Institute Genome Sequencing Platform"/>
            <person name="Cuomo C."/>
            <person name="Litvintseva A."/>
            <person name="Chen Y."/>
            <person name="Heitman J."/>
            <person name="Sun S."/>
            <person name="Springer D."/>
            <person name="Dromer F."/>
            <person name="Young S.K."/>
            <person name="Zeng Q."/>
            <person name="Gargeya S."/>
            <person name="Fitzgerald M."/>
            <person name="Abouelleil A."/>
            <person name="Alvarado L."/>
            <person name="Berlin A.M."/>
            <person name="Chapman S.B."/>
            <person name="Dewar J."/>
            <person name="Goldberg J."/>
            <person name="Griggs A."/>
            <person name="Gujja S."/>
            <person name="Hansen M."/>
            <person name="Howarth C."/>
            <person name="Imamovic A."/>
            <person name="Larimer J."/>
            <person name="McCowan C."/>
            <person name="Murphy C."/>
            <person name="Pearson M."/>
            <person name="Priest M."/>
            <person name="Roberts A."/>
            <person name="Saif S."/>
            <person name="Shea T."/>
            <person name="Sykes S."/>
            <person name="Wortman J."/>
            <person name="Nusbaum C."/>
            <person name="Birren B."/>
        </authorList>
    </citation>
    <scope>NUCLEOTIDE SEQUENCE [LARGE SCALE GENOMIC DNA]</scope>
    <source>
        <strain evidence="2">CBS 10117</strain>
    </source>
</reference>
<dbReference type="VEuPathDB" id="FungiDB:I303_05797"/>
<evidence type="ECO:0000313" key="4">
    <source>
        <dbReference type="Proteomes" id="UP000078595"/>
    </source>
</evidence>
<sequence length="442" mass="51403">MSHRNSSPDEHHKHSTFTQTSRPCPSLSRISRSEGKNHSRTPDIRTINTLAQYGQFNTKAFLNVLSKEQGYEYIEGDSDSPLVDNHRKHFELICSPLVNGKEKPQDQRCEHKLHFERSLRSKTLWIGPFELVLAKSDLQHNHEPDQSIVDGKLINLINHGDDYNSENPEAHTPDSSRVRVGSSSTTSAESGGEADLSRLEVENEALKLELEESRRSEEKTKRENEQLAKDNDQLRTRKPVQIRFVTHKNSKEGTPIVEKDQEQSKEDHERLKAEYERLGADFEKTRQDYEALRLEHAQLIKDFANLKKDHTDITGIYKQAEAKIRRLETQVPNLEVGMEEIKSLKTRYEALLKKHKETVQTVRERDEYARNEKRIKDEAALRLKQAEEEYEARKKATEENWERTRKAAVEMANEREQKKRRLDESYAQLLEVDDKGEGEDED</sequence>
<name>A0A1A6A0C0_9TREE</name>
<proteinExistence type="predicted"/>
<accession>A0A1A6A0C0</accession>
<dbReference type="GeneID" id="28969496"/>
<feature type="compositionally biased region" description="Basic and acidic residues" evidence="1">
    <location>
        <begin position="195"/>
        <end position="235"/>
    </location>
</feature>
<feature type="region of interest" description="Disordered" evidence="1">
    <location>
        <begin position="409"/>
        <end position="442"/>
    </location>
</feature>
<reference evidence="3" key="3">
    <citation type="submission" date="2024-02" db="EMBL/GenBank/DDBJ databases">
        <title>Comparative genomics of Cryptococcus and Kwoniella reveals pathogenesis evolution and contrasting modes of karyotype evolution via chromosome fusion or intercentromeric recombination.</title>
        <authorList>
            <person name="Coelho M.A."/>
            <person name="David-Palma M."/>
            <person name="Shea T."/>
            <person name="Bowers K."/>
            <person name="McGinley-Smith S."/>
            <person name="Mohammad A.W."/>
            <person name="Gnirke A."/>
            <person name="Yurkov A.M."/>
            <person name="Nowrousian M."/>
            <person name="Sun S."/>
            <person name="Cuomo C.A."/>
            <person name="Heitman J."/>
        </authorList>
    </citation>
    <scope>NUCLEOTIDE SEQUENCE</scope>
    <source>
        <strain evidence="3">CBS 10117</strain>
    </source>
</reference>
<evidence type="ECO:0000313" key="3">
    <source>
        <dbReference type="EMBL" id="WWC63175.1"/>
    </source>
</evidence>
<dbReference type="EMBL" id="KI894033">
    <property type="protein sequence ID" value="OBR83517.1"/>
    <property type="molecule type" value="Genomic_DNA"/>
</dbReference>
<dbReference type="OrthoDB" id="2018427at2759"/>
<gene>
    <name evidence="2" type="ORF">I303_05797</name>
    <name evidence="3" type="ORF">I303_105775</name>
</gene>
<evidence type="ECO:0000256" key="1">
    <source>
        <dbReference type="SAM" id="MobiDB-lite"/>
    </source>
</evidence>
<feature type="region of interest" description="Disordered" evidence="1">
    <location>
        <begin position="159"/>
        <end position="237"/>
    </location>
</feature>
<feature type="compositionally biased region" description="Basic and acidic residues" evidence="1">
    <location>
        <begin position="31"/>
        <end position="43"/>
    </location>
</feature>
<dbReference type="AlphaFoldDB" id="A0A1A6A0C0"/>
<feature type="compositionally biased region" description="Basic and acidic residues" evidence="1">
    <location>
        <begin position="1"/>
        <end position="12"/>
    </location>
</feature>